<sequence length="65" mass="7662">MGDLNRHVDNDSYDFDQVHMEYGYDTRNDEENVVLRLALMYHLIVASKCFKKRDSHLIAFRIGGK</sequence>
<dbReference type="PANTHER" id="PTHR23227">
    <property type="entry name" value="BUCENTAUR RELATED"/>
    <property type="match status" value="1"/>
</dbReference>
<evidence type="ECO:0000313" key="2">
    <source>
        <dbReference type="Proteomes" id="UP000824120"/>
    </source>
</evidence>
<reference evidence="1 2" key="1">
    <citation type="submission" date="2020-09" db="EMBL/GenBank/DDBJ databases">
        <title>De no assembly of potato wild relative species, Solanum commersonii.</title>
        <authorList>
            <person name="Cho K."/>
        </authorList>
    </citation>
    <scope>NUCLEOTIDE SEQUENCE [LARGE SCALE GENOMIC DNA]</scope>
    <source>
        <strain evidence="1">LZ3.2</strain>
        <tissue evidence="1">Leaf</tissue>
    </source>
</reference>
<keyword evidence="2" id="KW-1185">Reference proteome</keyword>
<evidence type="ECO:0000313" key="1">
    <source>
        <dbReference type="EMBL" id="KAG5579898.1"/>
    </source>
</evidence>
<comment type="caution">
    <text evidence="1">The sequence shown here is derived from an EMBL/GenBank/DDBJ whole genome shotgun (WGS) entry which is preliminary data.</text>
</comment>
<accession>A0A9J5WVS5</accession>
<proteinExistence type="predicted"/>
<dbReference type="Proteomes" id="UP000824120">
    <property type="component" value="Chromosome 10"/>
</dbReference>
<dbReference type="InterPro" id="IPR027124">
    <property type="entry name" value="Swc5/CFDP1/2"/>
</dbReference>
<protein>
    <submittedName>
        <fullName evidence="1">Uncharacterized protein</fullName>
    </submittedName>
</protein>
<dbReference type="AlphaFoldDB" id="A0A9J5WVS5"/>
<dbReference type="PANTHER" id="PTHR23227:SF67">
    <property type="entry name" value="CRANIOFACIAL DEVELOPMENT PROTEIN 2-LIKE"/>
    <property type="match status" value="1"/>
</dbReference>
<dbReference type="OrthoDB" id="418748at2759"/>
<organism evidence="1 2">
    <name type="scientific">Solanum commersonii</name>
    <name type="common">Commerson's wild potato</name>
    <name type="synonym">Commerson's nightshade</name>
    <dbReference type="NCBI Taxonomy" id="4109"/>
    <lineage>
        <taxon>Eukaryota</taxon>
        <taxon>Viridiplantae</taxon>
        <taxon>Streptophyta</taxon>
        <taxon>Embryophyta</taxon>
        <taxon>Tracheophyta</taxon>
        <taxon>Spermatophyta</taxon>
        <taxon>Magnoliopsida</taxon>
        <taxon>eudicotyledons</taxon>
        <taxon>Gunneridae</taxon>
        <taxon>Pentapetalae</taxon>
        <taxon>asterids</taxon>
        <taxon>lamiids</taxon>
        <taxon>Solanales</taxon>
        <taxon>Solanaceae</taxon>
        <taxon>Solanoideae</taxon>
        <taxon>Solaneae</taxon>
        <taxon>Solanum</taxon>
    </lineage>
</organism>
<name>A0A9J5WVS5_SOLCO</name>
<gene>
    <name evidence="1" type="ORF">H5410_050525</name>
</gene>
<dbReference type="EMBL" id="JACXVP010000010">
    <property type="protein sequence ID" value="KAG5579898.1"/>
    <property type="molecule type" value="Genomic_DNA"/>
</dbReference>